<dbReference type="EMBL" id="WOTE01000003">
    <property type="protein sequence ID" value="NHO39468.1"/>
    <property type="molecule type" value="Genomic_DNA"/>
</dbReference>
<feature type="compositionally biased region" description="Basic and acidic residues" evidence="1">
    <location>
        <begin position="119"/>
        <end position="129"/>
    </location>
</feature>
<reference evidence="2" key="2">
    <citation type="submission" date="2014-09" db="EMBL/GenBank/DDBJ databases">
        <authorList>
            <person name="Magalhaes I.L.F."/>
            <person name="Oliveira U."/>
            <person name="Santos F.R."/>
            <person name="Vidigal T.H.D.A."/>
            <person name="Brescovit A.D."/>
            <person name="Santos A.J."/>
        </authorList>
    </citation>
    <scope>NUCLEOTIDE SEQUENCE</scope>
    <source>
        <strain evidence="2">LMG 23848T</strain>
    </source>
</reference>
<sequence length="140" mass="15445">MTATSSRSGATVTVICRMPSGLVMELYDEGALQAPARQGALPAIKDSVRLQGARRDPRFHKKDNIMLGMGGRTEVAADFWEAWTKQNAEFMPLKKGLIFAMPKEADAVSRLSELRDERTGLEGLDKDKMPGVTPFAKEEF</sequence>
<dbReference type="Proteomes" id="UP000657200">
    <property type="component" value="Unassembled WGS sequence"/>
</dbReference>
<evidence type="ECO:0000313" key="4">
    <source>
        <dbReference type="Proteomes" id="UP000068250"/>
    </source>
</evidence>
<dbReference type="STRING" id="431306.AGA_881"/>
<keyword evidence="5" id="KW-1185">Reference proteome</keyword>
<name>A0A0U4YAN8_9PROT</name>
<dbReference type="AlphaFoldDB" id="A0A0U4YAN8"/>
<evidence type="ECO:0000256" key="1">
    <source>
        <dbReference type="SAM" id="MobiDB-lite"/>
    </source>
</evidence>
<gene>
    <name evidence="2" type="ORF">AGA_881</name>
    <name evidence="3" type="ORF">GOB80_07165</name>
</gene>
<feature type="region of interest" description="Disordered" evidence="1">
    <location>
        <begin position="119"/>
        <end position="140"/>
    </location>
</feature>
<accession>A0A0U4YAN8</accession>
<evidence type="ECO:0000313" key="3">
    <source>
        <dbReference type="EMBL" id="NHO39468.1"/>
    </source>
</evidence>
<evidence type="ECO:0000313" key="2">
    <source>
        <dbReference type="EMBL" id="CEF54618.1"/>
    </source>
</evidence>
<dbReference type="RefSeq" id="WP_059023115.1">
    <property type="nucleotide sequence ID" value="NZ_LN609302.1"/>
</dbReference>
<reference evidence="3 5" key="3">
    <citation type="journal article" date="2020" name="Int. J. Syst. Evol. Microbiol.">
        <title>Novel acetic acid bacteria from cider fermentations: Acetobacter conturbans sp. nov. and Acetobacter fallax sp. nov.</title>
        <authorList>
            <person name="Sombolestani A.S."/>
            <person name="Cleenwerck I."/>
            <person name="Cnockaert M."/>
            <person name="Borremans W."/>
            <person name="Wieme A.D."/>
            <person name="De Vuyst L."/>
            <person name="Vandamme P."/>
        </authorList>
    </citation>
    <scope>NUCLEOTIDE SEQUENCE [LARGE SCALE GENOMIC DNA]</scope>
    <source>
        <strain evidence="3 5">LMG 23848</strain>
    </source>
</reference>
<dbReference type="Proteomes" id="UP000068250">
    <property type="component" value="Chromosome I"/>
</dbReference>
<organism evidence="2 4">
    <name type="scientific">Acetobacter ghanensis</name>
    <dbReference type="NCBI Taxonomy" id="431306"/>
    <lineage>
        <taxon>Bacteria</taxon>
        <taxon>Pseudomonadati</taxon>
        <taxon>Pseudomonadota</taxon>
        <taxon>Alphaproteobacteria</taxon>
        <taxon>Acetobacterales</taxon>
        <taxon>Acetobacteraceae</taxon>
        <taxon>Acetobacter</taxon>
    </lineage>
</organism>
<dbReference type="OrthoDB" id="6460161at2"/>
<proteinExistence type="predicted"/>
<dbReference type="PATRIC" id="fig|431306.5.peg.875"/>
<protein>
    <submittedName>
        <fullName evidence="2">Putative phage protein</fullName>
    </submittedName>
</protein>
<dbReference type="EMBL" id="LN609302">
    <property type="protein sequence ID" value="CEF54618.1"/>
    <property type="molecule type" value="Genomic_DNA"/>
</dbReference>
<reference evidence="4" key="1">
    <citation type="submission" date="2014-09" db="EMBL/GenBank/DDBJ databases">
        <authorList>
            <person name="Illeghems K.G."/>
        </authorList>
    </citation>
    <scope>NUCLEOTIDE SEQUENCE [LARGE SCALE GENOMIC DNA]</scope>
    <source>
        <strain evidence="4">LMG 23848T</strain>
    </source>
</reference>
<evidence type="ECO:0000313" key="5">
    <source>
        <dbReference type="Proteomes" id="UP000657200"/>
    </source>
</evidence>